<evidence type="ECO:0000313" key="7">
    <source>
        <dbReference type="Proteomes" id="UP000054705"/>
    </source>
</evidence>
<dbReference type="GO" id="GO:0046872">
    <property type="term" value="F:metal ion binding"/>
    <property type="evidence" value="ECO:0007669"/>
    <property type="project" value="UniProtKB-KW"/>
</dbReference>
<keyword evidence="1" id="KW-0479">Metal-binding</keyword>
<evidence type="ECO:0000313" key="6">
    <source>
        <dbReference type="EMBL" id="KUK83047.1"/>
    </source>
</evidence>
<evidence type="ECO:0000256" key="4">
    <source>
        <dbReference type="ARBA" id="ARBA00023014"/>
    </source>
</evidence>
<dbReference type="EMBL" id="LGGS01000051">
    <property type="protein sequence ID" value="KUK83047.1"/>
    <property type="molecule type" value="Genomic_DNA"/>
</dbReference>
<evidence type="ECO:0000256" key="3">
    <source>
        <dbReference type="ARBA" id="ARBA00023004"/>
    </source>
</evidence>
<sequence length="54" mass="6174">MFKRLLEYVGFEPGRFHARWISGSEGAKFASTVEELTETIKSLGPNKKMRDDIV</sequence>
<keyword evidence="3" id="KW-0408">Iron</keyword>
<dbReference type="Pfam" id="PF02662">
    <property type="entry name" value="FlpD"/>
    <property type="match status" value="1"/>
</dbReference>
<evidence type="ECO:0000259" key="5">
    <source>
        <dbReference type="Pfam" id="PF02662"/>
    </source>
</evidence>
<proteinExistence type="predicted"/>
<feature type="domain" description="F420-non-reducing hydrogenase iron-sulfur subunit D" evidence="5">
    <location>
        <begin position="2"/>
        <end position="44"/>
    </location>
</feature>
<keyword evidence="2" id="KW-0560">Oxidoreductase</keyword>
<evidence type="ECO:0000256" key="1">
    <source>
        <dbReference type="ARBA" id="ARBA00022723"/>
    </source>
</evidence>
<organism evidence="6 7">
    <name type="scientific">Pelotomaculum thermopropionicum</name>
    <dbReference type="NCBI Taxonomy" id="110500"/>
    <lineage>
        <taxon>Bacteria</taxon>
        <taxon>Bacillati</taxon>
        <taxon>Bacillota</taxon>
        <taxon>Clostridia</taxon>
        <taxon>Eubacteriales</taxon>
        <taxon>Desulfotomaculaceae</taxon>
        <taxon>Pelotomaculum</taxon>
    </lineage>
</organism>
<comment type="caution">
    <text evidence="6">The sequence shown here is derived from an EMBL/GenBank/DDBJ whole genome shotgun (WGS) entry which is preliminary data.</text>
</comment>
<dbReference type="InterPro" id="IPR003813">
    <property type="entry name" value="MvhD/FlpD"/>
</dbReference>
<gene>
    <name evidence="6" type="ORF">XD97_0281</name>
</gene>
<dbReference type="GO" id="GO:0051536">
    <property type="term" value="F:iron-sulfur cluster binding"/>
    <property type="evidence" value="ECO:0007669"/>
    <property type="project" value="UniProtKB-KW"/>
</dbReference>
<name>A0A124FZ32_9FIRM</name>
<reference evidence="7" key="1">
    <citation type="journal article" date="2015" name="MBio">
        <title>Genome-Resolved Metagenomic Analysis Reveals Roles for Candidate Phyla and Other Microbial Community Members in Biogeochemical Transformations in Oil Reservoirs.</title>
        <authorList>
            <person name="Hu P."/>
            <person name="Tom L."/>
            <person name="Singh A."/>
            <person name="Thomas B.C."/>
            <person name="Baker B.J."/>
            <person name="Piceno Y.M."/>
            <person name="Andersen G.L."/>
            <person name="Banfield J.F."/>
        </authorList>
    </citation>
    <scope>NUCLEOTIDE SEQUENCE [LARGE SCALE GENOMIC DNA]</scope>
</reference>
<protein>
    <submittedName>
        <fullName evidence="6">Methyl-viologen-reducing hydrogenase, delta subunit</fullName>
    </submittedName>
</protein>
<dbReference type="AlphaFoldDB" id="A0A124FZ32"/>
<dbReference type="Proteomes" id="UP000054705">
    <property type="component" value="Unassembled WGS sequence"/>
</dbReference>
<accession>A0A124FZ32</accession>
<evidence type="ECO:0000256" key="2">
    <source>
        <dbReference type="ARBA" id="ARBA00023002"/>
    </source>
</evidence>
<dbReference type="GO" id="GO:0016491">
    <property type="term" value="F:oxidoreductase activity"/>
    <property type="evidence" value="ECO:0007669"/>
    <property type="project" value="UniProtKB-KW"/>
</dbReference>
<keyword evidence="4" id="KW-0411">Iron-sulfur</keyword>